<comment type="similarity">
    <text evidence="2">Belongs to the rad21 family.</text>
</comment>
<organism evidence="7 8">
    <name type="scientific">Polyplosphaeria fusca</name>
    <dbReference type="NCBI Taxonomy" id="682080"/>
    <lineage>
        <taxon>Eukaryota</taxon>
        <taxon>Fungi</taxon>
        <taxon>Dikarya</taxon>
        <taxon>Ascomycota</taxon>
        <taxon>Pezizomycotina</taxon>
        <taxon>Dothideomycetes</taxon>
        <taxon>Pleosporomycetidae</taxon>
        <taxon>Pleosporales</taxon>
        <taxon>Tetraplosphaeriaceae</taxon>
        <taxon>Polyplosphaeria</taxon>
    </lineage>
</organism>
<dbReference type="GO" id="GO:0003682">
    <property type="term" value="F:chromatin binding"/>
    <property type="evidence" value="ECO:0007669"/>
    <property type="project" value="TreeGrafter"/>
</dbReference>
<sequence length="729" mass="79397">MFYSYEVLTSRKYGVATVWLVATLGSKSNLKKINRKQILEVDVSKACRTITDPTAPMALRLQGNLLYGVSRVYLQQCGYVLADAQNAHNAVNLLLKSINNVGLDPGAGKARPEQLVLPDDPAFLPEFIMPPPDLLAQLNLPLPLQTPRSGESQSLTPFNSQRHASTPNQVGGLVLPSSSSHVLGGFDFPGDDSSIAIGDIENAEGERMMLDEAVFEFDEDGAFVERHPGQQAPTTPLGHGRVPMSSDAEASTRVRVEHEEGQQGNLQNLADQMDIDMPILGDDVIEDPPFPMIGQQEGQESTDLFESVSTQAAPMQRKRRKTRIIPADTMMELHNQDLADWNRDYLQNMAAASRVKNAHHAARMAKKNAEYWVWGAGIGGFADPNFRGDALFELLTGKKRYASPKGTRDRDSGIDDETQGDSRPTHRKLDEDEQIGLHDEEEGVFPNDNEEVELPRDAPLALDDDLGLSAMPWNISASIRGSSAIPRSGRAGAPSSLTGPPGSLRHRTGRMISASPLHGRGQPGGLETLGGLGGDEDFGNFPSDDFDFGGPAGFDSSSVAGAAIAQPSVRMHEGLTVEGGNFLAFVHDAIADKRRRHQESLGDLDDPLQVEAAADVDEVLFEEILPPTENSRRVAAQGFMMALTLGTRGILDVKQGELYGEIVLLITEKGKLAQPENEADQEENEGAHLGEQEKDQDTEDQSEGQFEEHFMEESGDEHEDDDHDSLYAD</sequence>
<name>A0A9P4V5Y8_9PLEO</name>
<feature type="region of interest" description="Disordered" evidence="4">
    <location>
        <begin position="483"/>
        <end position="547"/>
    </location>
</feature>
<dbReference type="GO" id="GO:0030892">
    <property type="term" value="C:mitotic cohesin complex"/>
    <property type="evidence" value="ECO:0007669"/>
    <property type="project" value="TreeGrafter"/>
</dbReference>
<evidence type="ECO:0000259" key="5">
    <source>
        <dbReference type="Pfam" id="PF04824"/>
    </source>
</evidence>
<dbReference type="InterPro" id="IPR039781">
    <property type="entry name" value="Rad21/Rec8-like"/>
</dbReference>
<feature type="compositionally biased region" description="Polar residues" evidence="4">
    <location>
        <begin position="148"/>
        <end position="169"/>
    </location>
</feature>
<evidence type="ECO:0000313" key="7">
    <source>
        <dbReference type="EMBL" id="KAF2741177.1"/>
    </source>
</evidence>
<evidence type="ECO:0000256" key="3">
    <source>
        <dbReference type="ARBA" id="ARBA00023242"/>
    </source>
</evidence>
<keyword evidence="8" id="KW-1185">Reference proteome</keyword>
<evidence type="ECO:0008006" key="9">
    <source>
        <dbReference type="Google" id="ProtNLM"/>
    </source>
</evidence>
<protein>
    <recommendedName>
        <fullName evidence="9">Rad21/Rec8-like protein N-terminal domain-containing protein</fullName>
    </recommendedName>
</protein>
<feature type="compositionally biased region" description="Acidic residues" evidence="4">
    <location>
        <begin position="713"/>
        <end position="723"/>
    </location>
</feature>
<dbReference type="Pfam" id="PF04824">
    <property type="entry name" value="Rad21_Rec8"/>
    <property type="match status" value="1"/>
</dbReference>
<dbReference type="OrthoDB" id="5427633at2759"/>
<dbReference type="InterPro" id="IPR006910">
    <property type="entry name" value="Rad21_Rec8_N"/>
</dbReference>
<dbReference type="InterPro" id="IPR006909">
    <property type="entry name" value="Rad21/Rec8_C_eu"/>
</dbReference>
<keyword evidence="3" id="KW-0539">Nucleus</keyword>
<comment type="subcellular location">
    <subcellularLocation>
        <location evidence="1">Nucleus</location>
    </subcellularLocation>
</comment>
<feature type="region of interest" description="Disordered" evidence="4">
    <location>
        <begin position="402"/>
        <end position="448"/>
    </location>
</feature>
<evidence type="ECO:0000256" key="4">
    <source>
        <dbReference type="SAM" id="MobiDB-lite"/>
    </source>
</evidence>
<dbReference type="Proteomes" id="UP000799444">
    <property type="component" value="Unassembled WGS sequence"/>
</dbReference>
<feature type="compositionally biased region" description="Basic and acidic residues" evidence="4">
    <location>
        <begin position="423"/>
        <end position="438"/>
    </location>
</feature>
<proteinExistence type="inferred from homology"/>
<dbReference type="EMBL" id="ML996098">
    <property type="protein sequence ID" value="KAF2741177.1"/>
    <property type="molecule type" value="Genomic_DNA"/>
</dbReference>
<feature type="compositionally biased region" description="Basic and acidic residues" evidence="4">
    <location>
        <begin position="685"/>
        <end position="695"/>
    </location>
</feature>
<gene>
    <name evidence="7" type="ORF">EJ04DRAFT_530763</name>
</gene>
<reference evidence="7" key="1">
    <citation type="journal article" date="2020" name="Stud. Mycol.">
        <title>101 Dothideomycetes genomes: a test case for predicting lifestyles and emergence of pathogens.</title>
        <authorList>
            <person name="Haridas S."/>
            <person name="Albert R."/>
            <person name="Binder M."/>
            <person name="Bloem J."/>
            <person name="Labutti K."/>
            <person name="Salamov A."/>
            <person name="Andreopoulos B."/>
            <person name="Baker S."/>
            <person name="Barry K."/>
            <person name="Bills G."/>
            <person name="Bluhm B."/>
            <person name="Cannon C."/>
            <person name="Castanera R."/>
            <person name="Culley D."/>
            <person name="Daum C."/>
            <person name="Ezra D."/>
            <person name="Gonzalez J."/>
            <person name="Henrissat B."/>
            <person name="Kuo A."/>
            <person name="Liang C."/>
            <person name="Lipzen A."/>
            <person name="Lutzoni F."/>
            <person name="Magnuson J."/>
            <person name="Mondo S."/>
            <person name="Nolan M."/>
            <person name="Ohm R."/>
            <person name="Pangilinan J."/>
            <person name="Park H.-J."/>
            <person name="Ramirez L."/>
            <person name="Alfaro M."/>
            <person name="Sun H."/>
            <person name="Tritt A."/>
            <person name="Yoshinaga Y."/>
            <person name="Zwiers L.-H."/>
            <person name="Turgeon B."/>
            <person name="Goodwin S."/>
            <person name="Spatafora J."/>
            <person name="Crous P."/>
            <person name="Grigoriev I."/>
        </authorList>
    </citation>
    <scope>NUCLEOTIDE SEQUENCE</scope>
    <source>
        <strain evidence="7">CBS 125425</strain>
    </source>
</reference>
<evidence type="ECO:0000256" key="2">
    <source>
        <dbReference type="ARBA" id="ARBA00009870"/>
    </source>
</evidence>
<feature type="region of interest" description="Disordered" evidence="4">
    <location>
        <begin position="143"/>
        <end position="173"/>
    </location>
</feature>
<dbReference type="GO" id="GO:0007064">
    <property type="term" value="P:mitotic sister chromatid cohesion"/>
    <property type="evidence" value="ECO:0007669"/>
    <property type="project" value="TreeGrafter"/>
</dbReference>
<dbReference type="CDD" id="cd21789">
    <property type="entry name" value="Rad21_Rec8_M_SpRec8p-like"/>
    <property type="match status" value="1"/>
</dbReference>
<feature type="compositionally biased region" description="Gly residues" evidence="4">
    <location>
        <begin position="521"/>
        <end position="533"/>
    </location>
</feature>
<dbReference type="GO" id="GO:0005634">
    <property type="term" value="C:nucleus"/>
    <property type="evidence" value="ECO:0007669"/>
    <property type="project" value="UniProtKB-SubCell"/>
</dbReference>
<dbReference type="SUPFAM" id="SSF46785">
    <property type="entry name" value="Winged helix' DNA-binding domain"/>
    <property type="match status" value="1"/>
</dbReference>
<feature type="domain" description="Rad21/Rec8-like protein N-terminal" evidence="6">
    <location>
        <begin position="1"/>
        <end position="107"/>
    </location>
</feature>
<feature type="region of interest" description="Disordered" evidence="4">
    <location>
        <begin position="674"/>
        <end position="729"/>
    </location>
</feature>
<dbReference type="PANTHER" id="PTHR12585:SF70">
    <property type="entry name" value="RAD21_REC8 N TERMINAL DOMAIN PROTEIN (AFU_ORTHOLOGUE AFUA_6G02900)"/>
    <property type="match status" value="1"/>
</dbReference>
<feature type="compositionally biased region" description="Acidic residues" evidence="4">
    <location>
        <begin position="439"/>
        <end position="448"/>
    </location>
</feature>
<comment type="caution">
    <text evidence="7">The sequence shown here is derived from an EMBL/GenBank/DDBJ whole genome shotgun (WGS) entry which is preliminary data.</text>
</comment>
<dbReference type="PANTHER" id="PTHR12585">
    <property type="entry name" value="SCC1 / RAD21 FAMILY MEMBER"/>
    <property type="match status" value="1"/>
</dbReference>
<dbReference type="InterPro" id="IPR036390">
    <property type="entry name" value="WH_DNA-bd_sf"/>
</dbReference>
<evidence type="ECO:0000313" key="8">
    <source>
        <dbReference type="Proteomes" id="UP000799444"/>
    </source>
</evidence>
<evidence type="ECO:0000256" key="1">
    <source>
        <dbReference type="ARBA" id="ARBA00004123"/>
    </source>
</evidence>
<accession>A0A9P4V5Y8</accession>
<dbReference type="Pfam" id="PF04825">
    <property type="entry name" value="Rad21_Rec8_N"/>
    <property type="match status" value="1"/>
</dbReference>
<dbReference type="AlphaFoldDB" id="A0A9P4V5Y8"/>
<feature type="domain" description="Rad21/Rec8-like protein C-terminal eukaryotic" evidence="5">
    <location>
        <begin position="627"/>
        <end position="665"/>
    </location>
</feature>
<evidence type="ECO:0000259" key="6">
    <source>
        <dbReference type="Pfam" id="PF04825"/>
    </source>
</evidence>